<dbReference type="PANTHER" id="PTHR12561:SF3">
    <property type="entry name" value="LIPOYLTRANSFERASE 1, MITOCHONDRIAL"/>
    <property type="match status" value="1"/>
</dbReference>
<evidence type="ECO:0000256" key="7">
    <source>
        <dbReference type="ARBA" id="ARBA00048037"/>
    </source>
</evidence>
<evidence type="ECO:0000259" key="8">
    <source>
        <dbReference type="PROSITE" id="PS51733"/>
    </source>
</evidence>
<name>A0A1Y0VKT1_PEDPE</name>
<dbReference type="CDD" id="cd16443">
    <property type="entry name" value="LplA"/>
    <property type="match status" value="1"/>
</dbReference>
<gene>
    <name evidence="9" type="primary">lplA</name>
    <name evidence="9" type="ORF">S100892_00227</name>
</gene>
<dbReference type="GO" id="GO:0017118">
    <property type="term" value="F:lipoyltransferase activity"/>
    <property type="evidence" value="ECO:0007669"/>
    <property type="project" value="TreeGrafter"/>
</dbReference>
<protein>
    <recommendedName>
        <fullName evidence="3">lipoate--protein ligase</fullName>
        <ecNumber evidence="3">6.3.1.20</ecNumber>
    </recommendedName>
</protein>
<dbReference type="SUPFAM" id="SSF55681">
    <property type="entry name" value="Class II aaRS and biotin synthetases"/>
    <property type="match status" value="1"/>
</dbReference>
<dbReference type="InterPro" id="IPR019491">
    <property type="entry name" value="Lipoate_protein_ligase_C"/>
</dbReference>
<evidence type="ECO:0000313" key="9">
    <source>
        <dbReference type="EMBL" id="ARW18832.1"/>
    </source>
</evidence>
<evidence type="ECO:0000256" key="3">
    <source>
        <dbReference type="ARBA" id="ARBA00012367"/>
    </source>
</evidence>
<reference evidence="9 10" key="1">
    <citation type="submission" date="2017-05" db="EMBL/GenBank/DDBJ databases">
        <title>Genome sequence of Pediococcus pentosaceus strain SRCM100892.</title>
        <authorList>
            <person name="Cho S.H."/>
        </authorList>
    </citation>
    <scope>NUCLEOTIDE SEQUENCE [LARGE SCALE GENOMIC DNA]</scope>
    <source>
        <strain evidence="9 10">SRCM100892</strain>
    </source>
</reference>
<sequence length="328" mass="37139">MRYVTYMGTDAYTNIATDTWLLNNLNAKEPVFALWQNNNAIIVGQNQNTFGEVNKDFVDEHQIEVVRRVTGGGAVYHDLGNLNFTLFVPIESAANVDFKKFSEPVLRALHTLGIDAEASGRNDLLVNGKKISGVAQRYAKGYLMHHGTLLFDSNVDTMVRSLNVADEKFISKAAKSVRSRVGMIKDAAPKGLTLQDFWDAVQYELTDHGKDQEIVLTPQQKQEIIQLTADKFSTWDWNYGRSPEFNFKNHAKYDGGIIDVQVQAEGGTIRDINFTGDFLGLRDWREIKDQFIGLPFETAEIKTVFERNHEGRYFGNITDDELIKLFEA</sequence>
<dbReference type="NCBIfam" id="TIGR00545">
    <property type="entry name" value="lipoyltrans"/>
    <property type="match status" value="1"/>
</dbReference>
<comment type="catalytic activity">
    <reaction evidence="7">
        <text>L-lysyl-[lipoyl-carrier protein] + (R)-lipoate + ATP = N(6)-[(R)-lipoyl]-L-lysyl-[lipoyl-carrier protein] + AMP + diphosphate + H(+)</text>
        <dbReference type="Rhea" id="RHEA:49288"/>
        <dbReference type="Rhea" id="RHEA-COMP:10500"/>
        <dbReference type="Rhea" id="RHEA-COMP:10502"/>
        <dbReference type="ChEBI" id="CHEBI:15378"/>
        <dbReference type="ChEBI" id="CHEBI:29969"/>
        <dbReference type="ChEBI" id="CHEBI:30616"/>
        <dbReference type="ChEBI" id="CHEBI:33019"/>
        <dbReference type="ChEBI" id="CHEBI:83088"/>
        <dbReference type="ChEBI" id="CHEBI:83099"/>
        <dbReference type="ChEBI" id="CHEBI:456215"/>
        <dbReference type="EC" id="6.3.1.20"/>
    </reaction>
</comment>
<accession>A0A1Y0VKT1</accession>
<dbReference type="GO" id="GO:0005524">
    <property type="term" value="F:ATP binding"/>
    <property type="evidence" value="ECO:0007669"/>
    <property type="project" value="UniProtKB-KW"/>
</dbReference>
<dbReference type="AlphaFoldDB" id="A0A1Y0VKT1"/>
<dbReference type="EC" id="6.3.1.20" evidence="3"/>
<keyword evidence="6" id="KW-0067">ATP-binding</keyword>
<dbReference type="GO" id="GO:0009249">
    <property type="term" value="P:protein lipoylation"/>
    <property type="evidence" value="ECO:0007669"/>
    <property type="project" value="InterPro"/>
</dbReference>
<dbReference type="SUPFAM" id="SSF82649">
    <property type="entry name" value="SufE/NifU"/>
    <property type="match status" value="1"/>
</dbReference>
<dbReference type="InterPro" id="IPR045864">
    <property type="entry name" value="aa-tRNA-synth_II/BPL/LPL"/>
</dbReference>
<dbReference type="InterPro" id="IPR004562">
    <property type="entry name" value="LipoylTrfase_LipoateP_Ligase"/>
</dbReference>
<dbReference type="EMBL" id="CP021474">
    <property type="protein sequence ID" value="ARW18832.1"/>
    <property type="molecule type" value="Genomic_DNA"/>
</dbReference>
<proteinExistence type="predicted"/>
<dbReference type="Gene3D" id="3.30.390.50">
    <property type="entry name" value="CO dehydrogenase flavoprotein, C-terminal domain"/>
    <property type="match status" value="1"/>
</dbReference>
<dbReference type="PROSITE" id="PS51733">
    <property type="entry name" value="BPL_LPL_CATALYTIC"/>
    <property type="match status" value="1"/>
</dbReference>
<dbReference type="GO" id="GO:0005737">
    <property type="term" value="C:cytoplasm"/>
    <property type="evidence" value="ECO:0007669"/>
    <property type="project" value="TreeGrafter"/>
</dbReference>
<dbReference type="InterPro" id="IPR004143">
    <property type="entry name" value="BPL_LPL_catalytic"/>
</dbReference>
<evidence type="ECO:0000313" key="10">
    <source>
        <dbReference type="Proteomes" id="UP000196118"/>
    </source>
</evidence>
<evidence type="ECO:0000256" key="2">
    <source>
        <dbReference type="ARBA" id="ARBA00005124"/>
    </source>
</evidence>
<comment type="pathway">
    <text evidence="1">Protein modification; protein lipoylation via exogenous pathway; protein N(6)-(lipoyl)lysine from lipoate: step 2/2.</text>
</comment>
<evidence type="ECO:0000256" key="1">
    <source>
        <dbReference type="ARBA" id="ARBA00005085"/>
    </source>
</evidence>
<dbReference type="Pfam" id="PF10437">
    <property type="entry name" value="Lip_prot_lig_C"/>
    <property type="match status" value="1"/>
</dbReference>
<evidence type="ECO:0000256" key="4">
    <source>
        <dbReference type="ARBA" id="ARBA00022598"/>
    </source>
</evidence>
<evidence type="ECO:0000256" key="5">
    <source>
        <dbReference type="ARBA" id="ARBA00022741"/>
    </source>
</evidence>
<dbReference type="Pfam" id="PF21948">
    <property type="entry name" value="LplA-B_cat"/>
    <property type="match status" value="1"/>
</dbReference>
<dbReference type="UniPathway" id="UPA00537">
    <property type="reaction ID" value="UER00594"/>
</dbReference>
<dbReference type="Proteomes" id="UP000196118">
    <property type="component" value="Chromosome"/>
</dbReference>
<keyword evidence="4 9" id="KW-0436">Ligase</keyword>
<dbReference type="Gene3D" id="3.30.930.10">
    <property type="entry name" value="Bira Bifunctional Protein, Domain 2"/>
    <property type="match status" value="1"/>
</dbReference>
<organism evidence="9 10">
    <name type="scientific">Pediococcus pentosaceus</name>
    <dbReference type="NCBI Taxonomy" id="1255"/>
    <lineage>
        <taxon>Bacteria</taxon>
        <taxon>Bacillati</taxon>
        <taxon>Bacillota</taxon>
        <taxon>Bacilli</taxon>
        <taxon>Lactobacillales</taxon>
        <taxon>Lactobacillaceae</taxon>
        <taxon>Pediococcus</taxon>
    </lineage>
</organism>
<dbReference type="PANTHER" id="PTHR12561">
    <property type="entry name" value="LIPOATE-PROTEIN LIGASE"/>
    <property type="match status" value="1"/>
</dbReference>
<dbReference type="GO" id="GO:0016979">
    <property type="term" value="F:lipoate-protein ligase activity"/>
    <property type="evidence" value="ECO:0007669"/>
    <property type="project" value="UniProtKB-EC"/>
</dbReference>
<evidence type="ECO:0000256" key="6">
    <source>
        <dbReference type="ARBA" id="ARBA00022840"/>
    </source>
</evidence>
<comment type="pathway">
    <text evidence="2">Protein modification; protein lipoylation via exogenous pathway; protein N(6)-(lipoyl)lysine from lipoate: step 1/2.</text>
</comment>
<feature type="domain" description="BPL/LPL catalytic" evidence="8">
    <location>
        <begin position="26"/>
        <end position="213"/>
    </location>
</feature>
<keyword evidence="5" id="KW-0547">Nucleotide-binding</keyword>